<proteinExistence type="predicted"/>
<accession>A0A164IBS6</accession>
<feature type="compositionally biased region" description="Low complexity" evidence="1">
    <location>
        <begin position="1"/>
        <end position="24"/>
    </location>
</feature>
<evidence type="ECO:0000256" key="1">
    <source>
        <dbReference type="SAM" id="MobiDB-lite"/>
    </source>
</evidence>
<dbReference type="Proteomes" id="UP000076858">
    <property type="component" value="Unassembled WGS sequence"/>
</dbReference>
<dbReference type="EMBL" id="LRGB01007606">
    <property type="protein sequence ID" value="KZS01099.1"/>
    <property type="molecule type" value="Genomic_DNA"/>
</dbReference>
<feature type="compositionally biased region" description="Basic and acidic residues" evidence="1">
    <location>
        <begin position="35"/>
        <end position="52"/>
    </location>
</feature>
<gene>
    <name evidence="2" type="ORF">APZ42_002337</name>
</gene>
<keyword evidence="3" id="KW-1185">Reference proteome</keyword>
<feature type="region of interest" description="Disordered" evidence="1">
    <location>
        <begin position="1"/>
        <end position="129"/>
    </location>
</feature>
<evidence type="ECO:0000313" key="2">
    <source>
        <dbReference type="EMBL" id="KZS01099.1"/>
    </source>
</evidence>
<protein>
    <submittedName>
        <fullName evidence="2">Uncharacterized protein</fullName>
    </submittedName>
</protein>
<name>A0A164IBS6_9CRUS</name>
<sequence>MVHQPGPAQAAQHARQAIAQHRVQGLPPAAQAAREVTRDQRDASRMLGREGDGMAALGQQQQTEVGTEGRRHGKAQGCQQGRCHQPVVQGGSLQQAAREGEPEKSPPPPRSPTARQSPACCSPGHQETG</sequence>
<comment type="caution">
    <text evidence="2">The sequence shown here is derived from an EMBL/GenBank/DDBJ whole genome shotgun (WGS) entry which is preliminary data.</text>
</comment>
<dbReference type="AlphaFoldDB" id="A0A164IBS6"/>
<organism evidence="2 3">
    <name type="scientific">Daphnia magna</name>
    <dbReference type="NCBI Taxonomy" id="35525"/>
    <lineage>
        <taxon>Eukaryota</taxon>
        <taxon>Metazoa</taxon>
        <taxon>Ecdysozoa</taxon>
        <taxon>Arthropoda</taxon>
        <taxon>Crustacea</taxon>
        <taxon>Branchiopoda</taxon>
        <taxon>Diplostraca</taxon>
        <taxon>Cladocera</taxon>
        <taxon>Anomopoda</taxon>
        <taxon>Daphniidae</taxon>
        <taxon>Daphnia</taxon>
    </lineage>
</organism>
<reference evidence="2 3" key="1">
    <citation type="submission" date="2016-03" db="EMBL/GenBank/DDBJ databases">
        <title>EvidentialGene: Evidence-directed Construction of Genes on Genomes.</title>
        <authorList>
            <person name="Gilbert D.G."/>
            <person name="Choi J.-H."/>
            <person name="Mockaitis K."/>
            <person name="Colbourne J."/>
            <person name="Pfrender M."/>
        </authorList>
    </citation>
    <scope>NUCLEOTIDE SEQUENCE [LARGE SCALE GENOMIC DNA]</scope>
    <source>
        <strain evidence="2 3">Xinb3</strain>
        <tissue evidence="2">Complete organism</tissue>
    </source>
</reference>
<evidence type="ECO:0000313" key="3">
    <source>
        <dbReference type="Proteomes" id="UP000076858"/>
    </source>
</evidence>